<dbReference type="Proteomes" id="UP000035425">
    <property type="component" value="Unassembled WGS sequence"/>
</dbReference>
<sequence>MAAATVSGVPTRAVEAPAALVAEAVGVHSARSCRSPSRATRSSRWEPTLGGSFAPVARNAACASPLLPRRTSRIRWAFSQASSSVGAMIGRKVTQMRGVSSRPARRACSATASICSLVSLSGSPHRPKMSACAPPTW</sequence>
<accession>A0ABR5F5F6</accession>
<dbReference type="EMBL" id="JWIO01000009">
    <property type="protein sequence ID" value="KLL11910.1"/>
    <property type="molecule type" value="Genomic_DNA"/>
</dbReference>
<proteinExistence type="predicted"/>
<comment type="caution">
    <text evidence="1">The sequence shown here is derived from an EMBL/GenBank/DDBJ whole genome shotgun (WGS) entry which is preliminary data.</text>
</comment>
<organism evidence="1 2">
    <name type="scientific">Protofrankia coriariae</name>
    <dbReference type="NCBI Taxonomy" id="1562887"/>
    <lineage>
        <taxon>Bacteria</taxon>
        <taxon>Bacillati</taxon>
        <taxon>Actinomycetota</taxon>
        <taxon>Actinomycetes</taxon>
        <taxon>Frankiales</taxon>
        <taxon>Frankiaceae</taxon>
        <taxon>Protofrankia</taxon>
    </lineage>
</organism>
<gene>
    <name evidence="1" type="ORF">FrCorBMG51_07655</name>
</gene>
<name>A0ABR5F5F6_9ACTN</name>
<reference evidence="1 2" key="1">
    <citation type="submission" date="2014-12" db="EMBL/GenBank/DDBJ databases">
        <title>Frankia sp. BMG5.1 draft genome.</title>
        <authorList>
            <person name="Gtari M."/>
            <person name="Ghodhbane-Gtari F."/>
            <person name="Nouioui I."/>
            <person name="Ktari A."/>
            <person name="Hezbri K."/>
            <person name="Mimouni W."/>
            <person name="Sbissi I."/>
            <person name="Ayari A."/>
            <person name="Yamanaka T."/>
            <person name="Normand P."/>
            <person name="Tisa L.S."/>
            <person name="Boudabous A."/>
        </authorList>
    </citation>
    <scope>NUCLEOTIDE SEQUENCE [LARGE SCALE GENOMIC DNA]</scope>
    <source>
        <strain evidence="1 2">BMG5.1</strain>
    </source>
</reference>
<evidence type="ECO:0000313" key="2">
    <source>
        <dbReference type="Proteomes" id="UP000035425"/>
    </source>
</evidence>
<evidence type="ECO:0000313" key="1">
    <source>
        <dbReference type="EMBL" id="KLL11910.1"/>
    </source>
</evidence>
<protein>
    <submittedName>
        <fullName evidence="1">Uncharacterized protein</fullName>
    </submittedName>
</protein>
<keyword evidence="2" id="KW-1185">Reference proteome</keyword>